<sequence>MKLLRIKIYQPQAHYRLPFTYQRRHTYPIPPYSTVIGFLINVLGISHQDSEDFENLKQIKISIAGKFESKTTEYIWFRNLLKKSHEARFGYVENRFINGHIEHPGGQSPISIDVLNEVKLVIHLVHENEIFLRKIKENLENPSHRLEMLHLGRAEDWIVLEEVSEIFDINDESRVKFIRRDADYKHFFWIPESVITANGDSEEYFKGMDGLLYQLPTFCTIDGYDKTYNRHGRRNFDYVKTKLNDGLMVNKEFYFDKEINLPIFLGDKLWKEKQVESLQKV</sequence>
<evidence type="ECO:0000313" key="2">
    <source>
        <dbReference type="EMBL" id="MDF1612363.1"/>
    </source>
</evidence>
<dbReference type="GO" id="GO:0051607">
    <property type="term" value="P:defense response to virus"/>
    <property type="evidence" value="ECO:0007669"/>
    <property type="project" value="UniProtKB-KW"/>
</dbReference>
<proteinExistence type="predicted"/>
<dbReference type="NCBIfam" id="TIGR02593">
    <property type="entry name" value="CRISPR_cas5"/>
    <property type="match status" value="1"/>
</dbReference>
<dbReference type="NCBIfam" id="TIGR01895">
    <property type="entry name" value="cas_Cas5t"/>
    <property type="match status" value="1"/>
</dbReference>
<comment type="caution">
    <text evidence="2">The sequence shown here is derived from an EMBL/GenBank/DDBJ whole genome shotgun (WGS) entry which is preliminary data.</text>
</comment>
<reference evidence="2" key="1">
    <citation type="submission" date="2023-03" db="EMBL/GenBank/DDBJ databases">
        <title>Stygiobacter electus gen. nov., sp. nov., facultatively anaerobic thermotolerant bacterium of the class Ignavibacteria from a well of Yessentuki mineral water deposit.</title>
        <authorList>
            <person name="Podosokorskaya O.A."/>
            <person name="Elcheninov A.G."/>
            <person name="Petrova N.F."/>
            <person name="Zavarzina D.G."/>
            <person name="Kublanov I.V."/>
            <person name="Merkel A.Y."/>
        </authorList>
    </citation>
    <scope>NUCLEOTIDE SEQUENCE</scope>
    <source>
        <strain evidence="2">09-Me</strain>
    </source>
</reference>
<name>A0AAE3TEK1_9BACT</name>
<keyword evidence="1" id="KW-0051">Antiviral defense</keyword>
<keyword evidence="3" id="KW-1185">Reference proteome</keyword>
<dbReference type="AlphaFoldDB" id="A0AAE3TEK1"/>
<accession>A0AAE3TEK1</accession>
<dbReference type="EMBL" id="JARGDL010000012">
    <property type="protein sequence ID" value="MDF1612363.1"/>
    <property type="molecule type" value="Genomic_DNA"/>
</dbReference>
<dbReference type="Proteomes" id="UP001221302">
    <property type="component" value="Unassembled WGS sequence"/>
</dbReference>
<evidence type="ECO:0000313" key="3">
    <source>
        <dbReference type="Proteomes" id="UP001221302"/>
    </source>
</evidence>
<dbReference type="GO" id="GO:0043571">
    <property type="term" value="P:maintenance of CRISPR repeat elements"/>
    <property type="evidence" value="ECO:0007669"/>
    <property type="project" value="InterPro"/>
</dbReference>
<organism evidence="2 3">
    <name type="scientific">Stygiobacter electus</name>
    <dbReference type="NCBI Taxonomy" id="3032292"/>
    <lineage>
        <taxon>Bacteria</taxon>
        <taxon>Pseudomonadati</taxon>
        <taxon>Ignavibacteriota</taxon>
        <taxon>Ignavibacteria</taxon>
        <taxon>Ignavibacteriales</taxon>
        <taxon>Melioribacteraceae</taxon>
        <taxon>Stygiobacter</taxon>
    </lineage>
</organism>
<dbReference type="InterPro" id="IPR013422">
    <property type="entry name" value="CRISPR-assoc_prot_Cas5_N"/>
</dbReference>
<dbReference type="InterPro" id="IPR021124">
    <property type="entry name" value="CRISPR-assoc_prot_Cas5"/>
</dbReference>
<dbReference type="Pfam" id="PF09704">
    <property type="entry name" value="Cas_Cas5d"/>
    <property type="match status" value="1"/>
</dbReference>
<evidence type="ECO:0000256" key="1">
    <source>
        <dbReference type="ARBA" id="ARBA00023118"/>
    </source>
</evidence>
<dbReference type="Gene3D" id="3.30.70.2660">
    <property type="match status" value="1"/>
</dbReference>
<dbReference type="InterPro" id="IPR013337">
    <property type="entry name" value="CRISPR-assoc_prot_Cas5_Tneap"/>
</dbReference>
<protein>
    <submittedName>
        <fullName evidence="2">Type I-B CRISPR-associated protein Cas5b</fullName>
    </submittedName>
</protein>
<gene>
    <name evidence="2" type="primary">cas5b</name>
    <name evidence="2" type="ORF">P0M35_09385</name>
</gene>
<dbReference type="RefSeq" id="WP_321536133.1">
    <property type="nucleotide sequence ID" value="NZ_JARGDL010000012.1"/>
</dbReference>